<reference evidence="2" key="1">
    <citation type="submission" date="2023-01" db="EMBL/GenBank/DDBJ databases">
        <title>The chitinases involved in constricting ring structure development in the nematode-trapping fungus Drechslerella dactyloides.</title>
        <authorList>
            <person name="Wang R."/>
            <person name="Zhang L."/>
            <person name="Tang P."/>
            <person name="Li S."/>
            <person name="Liang L."/>
        </authorList>
    </citation>
    <scope>NUCLEOTIDE SEQUENCE</scope>
    <source>
        <strain evidence="2">YMF1.00031</strain>
    </source>
</reference>
<dbReference type="Proteomes" id="UP001221413">
    <property type="component" value="Unassembled WGS sequence"/>
</dbReference>
<evidence type="ECO:0000256" key="1">
    <source>
        <dbReference type="SAM" id="MobiDB-lite"/>
    </source>
</evidence>
<evidence type="ECO:0000313" key="2">
    <source>
        <dbReference type="EMBL" id="KAJ6261762.1"/>
    </source>
</evidence>
<accession>A0AAD6J453</accession>
<proteinExistence type="predicted"/>
<organism evidence="2 3">
    <name type="scientific">Drechslerella dactyloides</name>
    <name type="common">Nematode-trapping fungus</name>
    <name type="synonym">Arthrobotrys dactyloides</name>
    <dbReference type="NCBI Taxonomy" id="74499"/>
    <lineage>
        <taxon>Eukaryota</taxon>
        <taxon>Fungi</taxon>
        <taxon>Dikarya</taxon>
        <taxon>Ascomycota</taxon>
        <taxon>Pezizomycotina</taxon>
        <taxon>Orbiliomycetes</taxon>
        <taxon>Orbiliales</taxon>
        <taxon>Orbiliaceae</taxon>
        <taxon>Drechslerella</taxon>
    </lineage>
</organism>
<keyword evidence="3" id="KW-1185">Reference proteome</keyword>
<dbReference type="AlphaFoldDB" id="A0AAD6J453"/>
<comment type="caution">
    <text evidence="2">The sequence shown here is derived from an EMBL/GenBank/DDBJ whole genome shotgun (WGS) entry which is preliminary data.</text>
</comment>
<name>A0AAD6J453_DREDA</name>
<gene>
    <name evidence="2" type="ORF">Dda_2561</name>
</gene>
<sequence>MTTIVGRFKGTGDSWGLGSCAWTKHDRYRPTRSAFAPPRIFIRDAARAPLRGFHAINVQQRNYREIRRMITKTDKIDSAPSDRSYVETTSDEPNAPMDRITRHKEAVQEELLVMAEMRSERLDDSRRKAKFPRGTWKTYIRRSQIWRLGRRRAHRFGRYARTAASFSKDDMGETHLYFQIKLALTASDTGLINVPESGSPLFTTRGPM</sequence>
<feature type="region of interest" description="Disordered" evidence="1">
    <location>
        <begin position="77"/>
        <end position="96"/>
    </location>
</feature>
<evidence type="ECO:0000313" key="3">
    <source>
        <dbReference type="Proteomes" id="UP001221413"/>
    </source>
</evidence>
<dbReference type="EMBL" id="JAQGDS010000003">
    <property type="protein sequence ID" value="KAJ6261762.1"/>
    <property type="molecule type" value="Genomic_DNA"/>
</dbReference>
<protein>
    <submittedName>
        <fullName evidence="2">Uncharacterized protein</fullName>
    </submittedName>
</protein>